<keyword evidence="5 8" id="KW-0408">Iron</keyword>
<dbReference type="InterPro" id="IPR027621">
    <property type="entry name" value="rSAM_QueE_gams"/>
</dbReference>
<feature type="binding site" evidence="8">
    <location>
        <position position="92"/>
    </location>
    <ligand>
        <name>S-adenosyl-L-methionine</name>
        <dbReference type="ChEBI" id="CHEBI:59789"/>
    </ligand>
</feature>
<evidence type="ECO:0000256" key="1">
    <source>
        <dbReference type="ARBA" id="ARBA00022485"/>
    </source>
</evidence>
<comment type="cofactor">
    <cofactor evidence="8">
        <name>[4Fe-4S] cluster</name>
        <dbReference type="ChEBI" id="CHEBI:49883"/>
    </cofactor>
    <text evidence="8">Binds 1 [4Fe-4S] cluster. The cluster is coordinated with 3 cysteines and an exchangeable S-adenosyl-L-methionine.</text>
</comment>
<evidence type="ECO:0000259" key="9">
    <source>
        <dbReference type="PROSITE" id="PS51918"/>
    </source>
</evidence>
<comment type="pathway">
    <text evidence="8">Purine metabolism; 7-cyano-7-deazaguanine biosynthesis.</text>
</comment>
<dbReference type="HAMAP" id="MF_00917">
    <property type="entry name" value="QueE"/>
    <property type="match status" value="1"/>
</dbReference>
<keyword evidence="2 8" id="KW-0949">S-adenosyl-L-methionine</keyword>
<evidence type="ECO:0000256" key="8">
    <source>
        <dbReference type="HAMAP-Rule" id="MF_00917"/>
    </source>
</evidence>
<dbReference type="AlphaFoldDB" id="A0A1F6TVD1"/>
<dbReference type="Gene3D" id="3.20.20.70">
    <property type="entry name" value="Aldolase class I"/>
    <property type="match status" value="1"/>
</dbReference>
<dbReference type="Pfam" id="PF04055">
    <property type="entry name" value="Radical_SAM"/>
    <property type="match status" value="1"/>
</dbReference>
<comment type="function">
    <text evidence="8">Catalyzes the complex heterocyclic radical-mediated conversion of 6-carboxy-5,6,7,8-tetrahydropterin (CPH4) to 7-carboxy-7-deazaguanine (CDG), a step common to the biosynthetic pathways of all 7-deazapurine-containing compounds.</text>
</comment>
<dbReference type="PROSITE" id="PS51918">
    <property type="entry name" value="RADICAL_SAM"/>
    <property type="match status" value="1"/>
</dbReference>
<evidence type="ECO:0000256" key="7">
    <source>
        <dbReference type="ARBA" id="ARBA00023239"/>
    </source>
</evidence>
<dbReference type="EC" id="4.3.99.3" evidence="8"/>
<proteinExistence type="inferred from homology"/>
<comment type="similarity">
    <text evidence="8">Belongs to the radical SAM superfamily. 7-carboxy-7-deazaguanine synthase family.</text>
</comment>
<dbReference type="CDD" id="cd01335">
    <property type="entry name" value="Radical_SAM"/>
    <property type="match status" value="1"/>
</dbReference>
<dbReference type="PIRSF" id="PIRSF000370">
    <property type="entry name" value="QueE"/>
    <property type="match status" value="1"/>
</dbReference>
<dbReference type="STRING" id="1817760.A2151_00420"/>
<comment type="catalytic activity">
    <reaction evidence="8">
        <text>6-carboxy-5,6,7,8-tetrahydropterin + H(+) = 7-carboxy-7-carbaguanine + NH4(+)</text>
        <dbReference type="Rhea" id="RHEA:27974"/>
        <dbReference type="ChEBI" id="CHEBI:15378"/>
        <dbReference type="ChEBI" id="CHEBI:28938"/>
        <dbReference type="ChEBI" id="CHEBI:61032"/>
        <dbReference type="ChEBI" id="CHEBI:61036"/>
        <dbReference type="EC" id="4.3.99.3"/>
    </reaction>
</comment>
<dbReference type="GO" id="GO:0008616">
    <property type="term" value="P:tRNA queuosine(34) biosynthetic process"/>
    <property type="evidence" value="ECO:0007669"/>
    <property type="project" value="UniProtKB-UniRule"/>
</dbReference>
<comment type="cofactor">
    <cofactor evidence="8">
        <name>Mg(2+)</name>
        <dbReference type="ChEBI" id="CHEBI:18420"/>
    </cofactor>
</comment>
<keyword evidence="7 8" id="KW-0456">Lyase</keyword>
<comment type="cofactor">
    <cofactor evidence="8">
        <name>S-adenosyl-L-methionine</name>
        <dbReference type="ChEBI" id="CHEBI:59789"/>
    </cofactor>
    <text evidence="8">Binds 1 S-adenosyl-L-methionine per subunit.</text>
</comment>
<dbReference type="InterPro" id="IPR013785">
    <property type="entry name" value="Aldolase_TIM"/>
</dbReference>
<evidence type="ECO:0000313" key="11">
    <source>
        <dbReference type="Proteomes" id="UP000178885"/>
    </source>
</evidence>
<keyword evidence="6 8" id="KW-0411">Iron-sulfur</keyword>
<dbReference type="PANTHER" id="PTHR42836:SF1">
    <property type="entry name" value="7-CARBOXY-7-DEAZAGUANINE SYNTHASE"/>
    <property type="match status" value="1"/>
</dbReference>
<gene>
    <name evidence="8" type="primary">queE</name>
    <name evidence="10" type="ORF">A2151_00420</name>
</gene>
<dbReference type="InterPro" id="IPR058240">
    <property type="entry name" value="rSAM_sf"/>
</dbReference>
<evidence type="ECO:0000256" key="2">
    <source>
        <dbReference type="ARBA" id="ARBA00022691"/>
    </source>
</evidence>
<keyword evidence="8" id="KW-0671">Queuosine biosynthesis</keyword>
<evidence type="ECO:0000256" key="6">
    <source>
        <dbReference type="ARBA" id="ARBA00023014"/>
    </source>
</evidence>
<sequence length="232" mass="26488">MTTLPKPDSRDRESAVLPVAERLRITEIFYSLQGEARTVGLPTAFVRLTGCPLRCGYCDTEYAFSGGEWMSLEDILARVSEYRPRYVTVTGGEPLAQRPCRELLRRLCDRDYEVSLETGGALEIGDIDPRVSIVMDLKTPGSGEERKNLYANIERLRPGDQVKFVICDREDYEWSRARLAEYRLDEICEVLFSPAYGQVSPTDLAEWILADRLPVRLQIQLHKLLWGEARGR</sequence>
<dbReference type="UniPathway" id="UPA00391"/>
<dbReference type="GO" id="GO:0000287">
    <property type="term" value="F:magnesium ion binding"/>
    <property type="evidence" value="ECO:0007669"/>
    <property type="project" value="UniProtKB-UniRule"/>
</dbReference>
<organism evidence="10 11">
    <name type="scientific">Candidatus Muproteobacteria bacterium RBG_16_65_34</name>
    <dbReference type="NCBI Taxonomy" id="1817760"/>
    <lineage>
        <taxon>Bacteria</taxon>
        <taxon>Pseudomonadati</taxon>
        <taxon>Pseudomonadota</taxon>
        <taxon>Candidatus Muproteobacteria</taxon>
    </lineage>
</organism>
<protein>
    <recommendedName>
        <fullName evidence="8">7-carboxy-7-deazaguanine synthase</fullName>
        <shortName evidence="8">CDG synthase</shortName>
        <ecNumber evidence="8">4.3.99.3</ecNumber>
    </recommendedName>
    <alternativeName>
        <fullName evidence="8">Queuosine biosynthesis protein QueE</fullName>
    </alternativeName>
</protein>
<keyword evidence="1 8" id="KW-0004">4Fe-4S</keyword>
<dbReference type="InterPro" id="IPR024924">
    <property type="entry name" value="7-CO-7-deazaguanine_synth-like"/>
</dbReference>
<dbReference type="GO" id="GO:1904047">
    <property type="term" value="F:S-adenosyl-L-methionine binding"/>
    <property type="evidence" value="ECO:0007669"/>
    <property type="project" value="UniProtKB-UniRule"/>
</dbReference>
<dbReference type="GO" id="GO:0051539">
    <property type="term" value="F:4 iron, 4 sulfur cluster binding"/>
    <property type="evidence" value="ECO:0007669"/>
    <property type="project" value="UniProtKB-UniRule"/>
</dbReference>
<dbReference type="EMBL" id="MFSU01000010">
    <property type="protein sequence ID" value="OGI49046.1"/>
    <property type="molecule type" value="Genomic_DNA"/>
</dbReference>
<evidence type="ECO:0000256" key="5">
    <source>
        <dbReference type="ARBA" id="ARBA00023004"/>
    </source>
</evidence>
<feature type="domain" description="Radical SAM core" evidence="9">
    <location>
        <begin position="38"/>
        <end position="228"/>
    </location>
</feature>
<feature type="binding site" evidence="8">
    <location>
        <position position="51"/>
    </location>
    <ligand>
        <name>[4Fe-4S] cluster</name>
        <dbReference type="ChEBI" id="CHEBI:49883"/>
        <note>4Fe-4S-S-AdoMet</note>
    </ligand>
</feature>
<dbReference type="Proteomes" id="UP000178885">
    <property type="component" value="Unassembled WGS sequence"/>
</dbReference>
<dbReference type="PANTHER" id="PTHR42836">
    <property type="entry name" value="7-CARBOXY-7-DEAZAGUANINE SYNTHASE"/>
    <property type="match status" value="1"/>
</dbReference>
<comment type="caution">
    <text evidence="8">Lacks conserved residue(s) required for the propagation of feature annotation.</text>
</comment>
<dbReference type="GO" id="GO:0016840">
    <property type="term" value="F:carbon-nitrogen lyase activity"/>
    <property type="evidence" value="ECO:0007669"/>
    <property type="project" value="UniProtKB-UniRule"/>
</dbReference>
<comment type="caution">
    <text evidence="10">The sequence shown here is derived from an EMBL/GenBank/DDBJ whole genome shotgun (WGS) entry which is preliminary data.</text>
</comment>
<dbReference type="SFLD" id="SFLDS00029">
    <property type="entry name" value="Radical_SAM"/>
    <property type="match status" value="1"/>
</dbReference>
<feature type="binding site" evidence="8">
    <location>
        <begin position="57"/>
        <end position="59"/>
    </location>
    <ligand>
        <name>S-adenosyl-L-methionine</name>
        <dbReference type="ChEBI" id="CHEBI:59789"/>
    </ligand>
</feature>
<dbReference type="NCBIfam" id="TIGR04349">
    <property type="entry name" value="rSAM_QueE_gams"/>
    <property type="match status" value="1"/>
</dbReference>
<feature type="binding site" evidence="8">
    <location>
        <position position="47"/>
    </location>
    <ligand>
        <name>substrate</name>
    </ligand>
</feature>
<evidence type="ECO:0000313" key="10">
    <source>
        <dbReference type="EMBL" id="OGI49046.1"/>
    </source>
</evidence>
<evidence type="ECO:0000256" key="3">
    <source>
        <dbReference type="ARBA" id="ARBA00022723"/>
    </source>
</evidence>
<name>A0A1F6TVD1_9PROT</name>
<feature type="binding site" evidence="8">
    <location>
        <position position="55"/>
    </location>
    <ligand>
        <name>[4Fe-4S] cluster</name>
        <dbReference type="ChEBI" id="CHEBI:49883"/>
        <note>4Fe-4S-S-AdoMet</note>
    </ligand>
</feature>
<evidence type="ECO:0000256" key="4">
    <source>
        <dbReference type="ARBA" id="ARBA00022842"/>
    </source>
</evidence>
<feature type="binding site" evidence="8">
    <location>
        <position position="60"/>
    </location>
    <ligand>
        <name>Mg(2+)</name>
        <dbReference type="ChEBI" id="CHEBI:18420"/>
    </ligand>
</feature>
<accession>A0A1F6TVD1</accession>
<keyword evidence="4 8" id="KW-0460">Magnesium</keyword>
<reference evidence="10 11" key="1">
    <citation type="journal article" date="2016" name="Nat. Commun.">
        <title>Thousands of microbial genomes shed light on interconnected biogeochemical processes in an aquifer system.</title>
        <authorList>
            <person name="Anantharaman K."/>
            <person name="Brown C.T."/>
            <person name="Hug L.A."/>
            <person name="Sharon I."/>
            <person name="Castelle C.J."/>
            <person name="Probst A.J."/>
            <person name="Thomas B.C."/>
            <person name="Singh A."/>
            <person name="Wilkins M.J."/>
            <person name="Karaoz U."/>
            <person name="Brodie E.L."/>
            <person name="Williams K.H."/>
            <person name="Hubbard S.S."/>
            <person name="Banfield J.F."/>
        </authorList>
    </citation>
    <scope>NUCLEOTIDE SEQUENCE [LARGE SCALE GENOMIC DNA]</scope>
</reference>
<keyword evidence="3 8" id="KW-0479">Metal-binding</keyword>
<dbReference type="InterPro" id="IPR007197">
    <property type="entry name" value="rSAM"/>
</dbReference>
<comment type="subunit">
    <text evidence="8">Homodimer.</text>
</comment>
<dbReference type="SUPFAM" id="SSF102114">
    <property type="entry name" value="Radical SAM enzymes"/>
    <property type="match status" value="1"/>
</dbReference>
<feature type="binding site" evidence="8">
    <location>
        <begin position="32"/>
        <end position="34"/>
    </location>
    <ligand>
        <name>substrate</name>
    </ligand>
</feature>
<feature type="binding site" evidence="8">
    <location>
        <position position="58"/>
    </location>
    <ligand>
        <name>[4Fe-4S] cluster</name>
        <dbReference type="ChEBI" id="CHEBI:49883"/>
        <note>4Fe-4S-S-AdoMet</note>
    </ligand>
</feature>
<feature type="binding site" evidence="8">
    <location>
        <position position="90"/>
    </location>
    <ligand>
        <name>substrate</name>
    </ligand>
</feature>